<comment type="subcellular location">
    <subcellularLocation>
        <location evidence="1">Membrane</location>
        <topology evidence="1">Single-pass type I membrane protein</topology>
    </subcellularLocation>
</comment>
<evidence type="ECO:0000256" key="6">
    <source>
        <dbReference type="ARBA" id="ARBA00023170"/>
    </source>
</evidence>
<name>A0AA88XZB6_PINIB</name>
<evidence type="ECO:0000313" key="11">
    <source>
        <dbReference type="EMBL" id="KAK3094915.1"/>
    </source>
</evidence>
<dbReference type="InterPro" id="IPR001170">
    <property type="entry name" value="ANPR/GUC"/>
</dbReference>
<comment type="caution">
    <text evidence="11">The sequence shown here is derived from an EMBL/GenBank/DDBJ whole genome shotgun (WGS) entry which is preliminary data.</text>
</comment>
<keyword evidence="6" id="KW-0675">Receptor</keyword>
<dbReference type="GO" id="GO:0017046">
    <property type="term" value="F:peptide hormone binding"/>
    <property type="evidence" value="ECO:0007669"/>
    <property type="project" value="TreeGrafter"/>
</dbReference>
<evidence type="ECO:0000256" key="4">
    <source>
        <dbReference type="ARBA" id="ARBA00022989"/>
    </source>
</evidence>
<evidence type="ECO:0000256" key="5">
    <source>
        <dbReference type="ARBA" id="ARBA00023136"/>
    </source>
</evidence>
<evidence type="ECO:0000256" key="3">
    <source>
        <dbReference type="ARBA" id="ARBA00022729"/>
    </source>
</evidence>
<evidence type="ECO:0000313" key="12">
    <source>
        <dbReference type="Proteomes" id="UP001186944"/>
    </source>
</evidence>
<dbReference type="PANTHER" id="PTHR44755:SF11">
    <property type="entry name" value="ATRIAL NATRIURETIC PEPTIDE RECEPTOR 3 ISOFORM X1"/>
    <property type="match status" value="1"/>
</dbReference>
<dbReference type="FunFam" id="3.40.50.2300:FF:000371">
    <property type="entry name" value="Guanylate cyclase"/>
    <property type="match status" value="1"/>
</dbReference>
<keyword evidence="5 8" id="KW-0472">Membrane</keyword>
<dbReference type="InterPro" id="IPR052612">
    <property type="entry name" value="ANP_Clearance_Receptor"/>
</dbReference>
<evidence type="ECO:0000256" key="8">
    <source>
        <dbReference type="SAM" id="Phobius"/>
    </source>
</evidence>
<feature type="domain" description="P2X purinoreceptor 7 intracellular" evidence="10">
    <location>
        <begin position="543"/>
        <end position="666"/>
    </location>
</feature>
<dbReference type="GO" id="GO:0038023">
    <property type="term" value="F:signaling receptor activity"/>
    <property type="evidence" value="ECO:0007669"/>
    <property type="project" value="TreeGrafter"/>
</dbReference>
<dbReference type="CDD" id="cd06373">
    <property type="entry name" value="PBP1_NPR-like"/>
    <property type="match status" value="1"/>
</dbReference>
<keyword evidence="2 8" id="KW-0812">Transmembrane</keyword>
<dbReference type="InterPro" id="IPR046815">
    <property type="entry name" value="P2RX7_C"/>
</dbReference>
<keyword evidence="3" id="KW-0732">Signal</keyword>
<evidence type="ECO:0000256" key="1">
    <source>
        <dbReference type="ARBA" id="ARBA00004479"/>
    </source>
</evidence>
<evidence type="ECO:0008006" key="13">
    <source>
        <dbReference type="Google" id="ProtNLM"/>
    </source>
</evidence>
<dbReference type="GO" id="GO:0007165">
    <property type="term" value="P:signal transduction"/>
    <property type="evidence" value="ECO:0007669"/>
    <property type="project" value="TreeGrafter"/>
</dbReference>
<gene>
    <name evidence="11" type="ORF">FSP39_007846</name>
</gene>
<evidence type="ECO:0000259" key="9">
    <source>
        <dbReference type="Pfam" id="PF01094"/>
    </source>
</evidence>
<protein>
    <recommendedName>
        <fullName evidence="13">Atrial natriuretic peptide receptor 3</fullName>
    </recommendedName>
</protein>
<evidence type="ECO:0000259" key="10">
    <source>
        <dbReference type="Pfam" id="PF20478"/>
    </source>
</evidence>
<dbReference type="PANTHER" id="PTHR44755">
    <property type="entry name" value="NATRIURETIC PEPTIDE RECEPTOR 3-RELATED"/>
    <property type="match status" value="1"/>
</dbReference>
<dbReference type="Proteomes" id="UP001186944">
    <property type="component" value="Unassembled WGS sequence"/>
</dbReference>
<accession>A0AA88XZB6</accession>
<keyword evidence="4 8" id="KW-1133">Transmembrane helix</keyword>
<organism evidence="11 12">
    <name type="scientific">Pinctada imbricata</name>
    <name type="common">Atlantic pearl-oyster</name>
    <name type="synonym">Pinctada martensii</name>
    <dbReference type="NCBI Taxonomy" id="66713"/>
    <lineage>
        <taxon>Eukaryota</taxon>
        <taxon>Metazoa</taxon>
        <taxon>Spiralia</taxon>
        <taxon>Lophotrochozoa</taxon>
        <taxon>Mollusca</taxon>
        <taxon>Bivalvia</taxon>
        <taxon>Autobranchia</taxon>
        <taxon>Pteriomorphia</taxon>
        <taxon>Pterioida</taxon>
        <taxon>Pterioidea</taxon>
        <taxon>Pteriidae</taxon>
        <taxon>Pinctada</taxon>
    </lineage>
</organism>
<dbReference type="InterPro" id="IPR001828">
    <property type="entry name" value="ANF_lig-bd_rcpt"/>
</dbReference>
<feature type="domain" description="Receptor ligand binding region" evidence="9">
    <location>
        <begin position="45"/>
        <end position="402"/>
    </location>
</feature>
<dbReference type="InterPro" id="IPR028082">
    <property type="entry name" value="Peripla_BP_I"/>
</dbReference>
<sequence>MIHWRGVILFGWVSCFFIIIVHSTSVKVAVLLPASGSFPFTKQKALPAIEIAIETLNDSDILPNHNLEIVYRDSACSETIGPLRAIDLYVDKLVDVYFGPCCDFPVAPIARFSSHWNIPVLSAGAAVRAFENKTMYSLLTRIQGSYSKNAEFVFEITRTFNWSIVGLLYHDNVVRSQEGKSNNYFEVESIYHVFKGHGIEPWHKAFDQNVPDSYDTEELLREASKNTRVVVLCASADSVRDIMIKAHDLNFDNGEYVFLNIDLFSSKDESTKPWFRPGKSEEKRNEKARKAYEALMTVTLRKPTSPAYKNFSEDVKRRAKLNDPNFEYGEEEVNSFVGAFHDAVLLYAIALNETLANNHSITNGTEITHRMWNRTFEGITGTVSIDSNGDRNADYSLLDMDPATGRFEVVANYFGKDKKYDPTNTSIHWAGGLKFPPPDTPKCGFDGKKCPPDKPFPDYGIVIIVLGSLLVIVLVAAFFIYRHIKLAAELAEMNWRVRWEDIMFGTMENDSKMRRQGSNISLTRTNNGETCAEGRVLIENGDQLDQEWCKCGHCEDTDRLKRVCCRQLELFGIFKDEGTCITSSRDFNDVVLNKQVLLAVYIHVMLVRRQRGAAPFDLSACKLRLMAHRQFLCWMHRGQKLKKESRMVLPSCVSRVIRITFPEENRTETQSRSSVTATSITEIMPLETET</sequence>
<feature type="transmembrane region" description="Helical" evidence="8">
    <location>
        <begin position="459"/>
        <end position="481"/>
    </location>
</feature>
<dbReference type="Pfam" id="PF20478">
    <property type="entry name" value="P2RX7_C"/>
    <property type="match status" value="1"/>
</dbReference>
<dbReference type="Gene3D" id="3.40.50.2300">
    <property type="match status" value="2"/>
</dbReference>
<dbReference type="GO" id="GO:0016020">
    <property type="term" value="C:membrane"/>
    <property type="evidence" value="ECO:0007669"/>
    <property type="project" value="UniProtKB-SubCell"/>
</dbReference>
<evidence type="ECO:0000256" key="7">
    <source>
        <dbReference type="ARBA" id="ARBA00023180"/>
    </source>
</evidence>
<dbReference type="SUPFAM" id="SSF53822">
    <property type="entry name" value="Periplasmic binding protein-like I"/>
    <property type="match status" value="1"/>
</dbReference>
<dbReference type="AlphaFoldDB" id="A0AA88XZB6"/>
<dbReference type="PRINTS" id="PR00255">
    <property type="entry name" value="NATPEPTIDER"/>
</dbReference>
<keyword evidence="12" id="KW-1185">Reference proteome</keyword>
<dbReference type="Pfam" id="PF01094">
    <property type="entry name" value="ANF_receptor"/>
    <property type="match status" value="1"/>
</dbReference>
<proteinExistence type="predicted"/>
<dbReference type="EMBL" id="VSWD01000008">
    <property type="protein sequence ID" value="KAK3094915.1"/>
    <property type="molecule type" value="Genomic_DNA"/>
</dbReference>
<reference evidence="11" key="1">
    <citation type="submission" date="2019-08" db="EMBL/GenBank/DDBJ databases">
        <title>The improved chromosome-level genome for the pearl oyster Pinctada fucata martensii using PacBio sequencing and Hi-C.</title>
        <authorList>
            <person name="Zheng Z."/>
        </authorList>
    </citation>
    <scope>NUCLEOTIDE SEQUENCE</scope>
    <source>
        <strain evidence="11">ZZ-2019</strain>
        <tissue evidence="11">Adductor muscle</tissue>
    </source>
</reference>
<keyword evidence="7" id="KW-0325">Glycoprotein</keyword>
<evidence type="ECO:0000256" key="2">
    <source>
        <dbReference type="ARBA" id="ARBA00022692"/>
    </source>
</evidence>